<accession>D9WGP4</accession>
<name>D9WGP4_9ACTN</name>
<dbReference type="EMBL" id="GG657754">
    <property type="protein sequence ID" value="EFL25432.1"/>
    <property type="molecule type" value="Genomic_DNA"/>
</dbReference>
<gene>
    <name evidence="1" type="ORF">SSOG_05146</name>
</gene>
<sequence>MKKAIVQILEWALRLVSPAPTPHEVAGAPERTPAPAAQPRLSVSVCAVDPPTLPLPRLPVADRFPIAWDTEPVPLYIVRYDQQRRALEATR</sequence>
<protein>
    <submittedName>
        <fullName evidence="1">Uncharacterized protein</fullName>
    </submittedName>
</protein>
<dbReference type="AlphaFoldDB" id="D9WGP4"/>
<dbReference type="STRING" id="457427.SSOG_05146"/>
<evidence type="ECO:0000313" key="2">
    <source>
        <dbReference type="Proteomes" id="UP000003963"/>
    </source>
</evidence>
<dbReference type="HOGENOM" id="CLU_164808_0_0_11"/>
<reference evidence="1 2" key="1">
    <citation type="submission" date="2009-02" db="EMBL/GenBank/DDBJ databases">
        <title>Annotation of Streptomyces hygroscopicus strain ATCC 53653.</title>
        <authorList>
            <consortium name="The Broad Institute Genome Sequencing Platform"/>
            <consortium name="Broad Institute Microbial Sequencing Center"/>
            <person name="Fischbach M."/>
            <person name="Godfrey P."/>
            <person name="Ward D."/>
            <person name="Young S."/>
            <person name="Zeng Q."/>
            <person name="Koehrsen M."/>
            <person name="Alvarado L."/>
            <person name="Berlin A.M."/>
            <person name="Bochicchio J."/>
            <person name="Borenstein D."/>
            <person name="Chapman S.B."/>
            <person name="Chen Z."/>
            <person name="Engels R."/>
            <person name="Freedman E."/>
            <person name="Gellesch M."/>
            <person name="Goldberg J."/>
            <person name="Griggs A."/>
            <person name="Gujja S."/>
            <person name="Heilman E.R."/>
            <person name="Heiman D.I."/>
            <person name="Hepburn T.A."/>
            <person name="Howarth C."/>
            <person name="Jen D."/>
            <person name="Larson L."/>
            <person name="Lewis B."/>
            <person name="Mehta T."/>
            <person name="Park D."/>
            <person name="Pearson M."/>
            <person name="Richards J."/>
            <person name="Roberts A."/>
            <person name="Saif S."/>
            <person name="Shea T.D."/>
            <person name="Shenoy N."/>
            <person name="Sisk P."/>
            <person name="Stolte C."/>
            <person name="Sykes S.N."/>
            <person name="Thomson T."/>
            <person name="Walk T."/>
            <person name="White J."/>
            <person name="Yandava C."/>
            <person name="Straight P."/>
            <person name="Clardy J."/>
            <person name="Hung D."/>
            <person name="Kolter R."/>
            <person name="Mekalanos J."/>
            <person name="Walker S."/>
            <person name="Walsh C.T."/>
            <person name="Wieland-Brown L.C."/>
            <person name="Haas B."/>
            <person name="Nusbaum C."/>
            <person name="Birren B."/>
        </authorList>
    </citation>
    <scope>NUCLEOTIDE SEQUENCE [LARGE SCALE GENOMIC DNA]</scope>
    <source>
        <strain evidence="1 2">ATCC 53653</strain>
    </source>
</reference>
<proteinExistence type="predicted"/>
<dbReference type="Proteomes" id="UP000003963">
    <property type="component" value="Unassembled WGS sequence"/>
</dbReference>
<organism evidence="1 2">
    <name type="scientific">Streptomyces himastatinicus ATCC 53653</name>
    <dbReference type="NCBI Taxonomy" id="457427"/>
    <lineage>
        <taxon>Bacteria</taxon>
        <taxon>Bacillati</taxon>
        <taxon>Actinomycetota</taxon>
        <taxon>Actinomycetes</taxon>
        <taxon>Kitasatosporales</taxon>
        <taxon>Streptomycetaceae</taxon>
        <taxon>Streptomyces</taxon>
        <taxon>Streptomyces violaceusniger group</taxon>
    </lineage>
</organism>
<keyword evidence="2" id="KW-1185">Reference proteome</keyword>
<evidence type="ECO:0000313" key="1">
    <source>
        <dbReference type="EMBL" id="EFL25432.1"/>
    </source>
</evidence>